<dbReference type="PANTHER" id="PTHR42855">
    <property type="entry name" value="ABC TRANSPORTER ATP-BINDING SUBUNIT"/>
    <property type="match status" value="1"/>
</dbReference>
<comment type="caution">
    <text evidence="5">The sequence shown here is derived from an EMBL/GenBank/DDBJ whole genome shotgun (WGS) entry which is preliminary data.</text>
</comment>
<accession>A0ABU9DRK8</accession>
<feature type="compositionally biased region" description="Low complexity" evidence="3">
    <location>
        <begin position="563"/>
        <end position="575"/>
    </location>
</feature>
<protein>
    <submittedName>
        <fullName evidence="5">ABC-F family ATP-binding cassette domain-containing protein</fullName>
    </submittedName>
</protein>
<dbReference type="InterPro" id="IPR003593">
    <property type="entry name" value="AAA+_ATPase"/>
</dbReference>
<name>A0ABU9DRK8_9BACL</name>
<dbReference type="EMBL" id="JBBPCC010000014">
    <property type="protein sequence ID" value="MEK8130393.1"/>
    <property type="molecule type" value="Genomic_DNA"/>
</dbReference>
<dbReference type="InterPro" id="IPR027417">
    <property type="entry name" value="P-loop_NTPase"/>
</dbReference>
<dbReference type="CDD" id="cd03221">
    <property type="entry name" value="ABCF_EF-3"/>
    <property type="match status" value="2"/>
</dbReference>
<dbReference type="NCBIfam" id="NF000355">
    <property type="entry name" value="ribo_prot_ABC_F"/>
    <property type="match status" value="1"/>
</dbReference>
<evidence type="ECO:0000313" key="6">
    <source>
        <dbReference type="Proteomes" id="UP001469365"/>
    </source>
</evidence>
<feature type="region of interest" description="Disordered" evidence="3">
    <location>
        <begin position="545"/>
        <end position="592"/>
    </location>
</feature>
<dbReference type="GO" id="GO:0005524">
    <property type="term" value="F:ATP binding"/>
    <property type="evidence" value="ECO:0007669"/>
    <property type="project" value="UniProtKB-KW"/>
</dbReference>
<evidence type="ECO:0000256" key="2">
    <source>
        <dbReference type="ARBA" id="ARBA00022840"/>
    </source>
</evidence>
<feature type="domain" description="ABC transporter" evidence="4">
    <location>
        <begin position="4"/>
        <end position="263"/>
    </location>
</feature>
<evidence type="ECO:0000256" key="3">
    <source>
        <dbReference type="SAM" id="MobiDB-lite"/>
    </source>
</evidence>
<dbReference type="InterPro" id="IPR032781">
    <property type="entry name" value="ABC_tran_Xtn"/>
</dbReference>
<dbReference type="Gene3D" id="3.40.50.300">
    <property type="entry name" value="P-loop containing nucleotide triphosphate hydrolases"/>
    <property type="match status" value="2"/>
</dbReference>
<dbReference type="PROSITE" id="PS00211">
    <property type="entry name" value="ABC_TRANSPORTER_1"/>
    <property type="match status" value="2"/>
</dbReference>
<dbReference type="InterPro" id="IPR017871">
    <property type="entry name" value="ABC_transporter-like_CS"/>
</dbReference>
<keyword evidence="2 5" id="KW-0067">ATP-binding</keyword>
<feature type="domain" description="ABC transporter" evidence="4">
    <location>
        <begin position="337"/>
        <end position="549"/>
    </location>
</feature>
<dbReference type="InterPro" id="IPR003439">
    <property type="entry name" value="ABC_transporter-like_ATP-bd"/>
</dbReference>
<dbReference type="SMART" id="SM00382">
    <property type="entry name" value="AAA"/>
    <property type="match status" value="2"/>
</dbReference>
<dbReference type="SUPFAM" id="SSF52540">
    <property type="entry name" value="P-loop containing nucleoside triphosphate hydrolases"/>
    <property type="match status" value="2"/>
</dbReference>
<dbReference type="Proteomes" id="UP001469365">
    <property type="component" value="Unassembled WGS sequence"/>
</dbReference>
<proteinExistence type="predicted"/>
<dbReference type="InterPro" id="IPR051309">
    <property type="entry name" value="ABCF_ATPase"/>
</dbReference>
<keyword evidence="6" id="KW-1185">Reference proteome</keyword>
<dbReference type="PANTHER" id="PTHR42855:SF2">
    <property type="entry name" value="DRUG RESISTANCE ABC TRANSPORTER,ATP-BINDING PROTEIN"/>
    <property type="match status" value="1"/>
</dbReference>
<dbReference type="PROSITE" id="PS50893">
    <property type="entry name" value="ABC_TRANSPORTER_2"/>
    <property type="match status" value="2"/>
</dbReference>
<dbReference type="Pfam" id="PF12848">
    <property type="entry name" value="ABC_tran_Xtn"/>
    <property type="match status" value="1"/>
</dbReference>
<gene>
    <name evidence="5" type="ORF">WMW72_21020</name>
</gene>
<sequence>MIIVNARHVHKYHGAHLVLSGVNLDIQEGERVGLIGSNGSGKSTLLKLISGRQRADEGQLTLRKHIQVGYLPQIPDEFHSLTVHKVLAFGLRTLWAYKEEMLRLERLMSVQEIAADPAQLDDLLHDYGAAQDKFEAAGGYEADARIDQVAAGLQIDPASYGREFRTLSGGEKTRVVLASQLIVRPDLLLLDEPTNHLDLKGLEWLEQYLQDYTGTYIIVSHDRYFLDKVVTRIIELEDGEAHSYRASYSGYVAEKQERLLQQFAQYQEQQKVVAKMKETIRKLEEWGRNGDNEKFFKRAASMRKALERMELIRRPVLERRSAEFGLTPLDRSGNKVATLEQLDKSFTGRRVLARADASLAYGEKVVLVGDNGSGKTTLFRVMLGEESADGGQVTLGARVRLGYLAQQQAVPDGKQTVLDYFRLEARLEEGEARGILARYLFYGADVFRSLCQLSGGEWTRLRLALLILDKPNLLLLDEPTNHLDIASREALEEALEEFPGTVLVISHDRYLINRLADRIWELNQGQLTSHLGSFDEYRMKRLRQESGAAAARMPEKNGQSQQAATPAAVTATAEARPLRAGTEAGSSRQRERERERLELALAGLEAELAAADAELERLGAEEGGAAELERRWREREALQARLDAMMEAWLELE</sequence>
<reference evidence="5 6" key="1">
    <citation type="submission" date="2024-04" db="EMBL/GenBank/DDBJ databases">
        <title>draft genome sequnece of Paenibacillus filicis.</title>
        <authorList>
            <person name="Kim D.-U."/>
        </authorList>
    </citation>
    <scope>NUCLEOTIDE SEQUENCE [LARGE SCALE GENOMIC DNA]</scope>
    <source>
        <strain evidence="5 6">KACC14197</strain>
    </source>
</reference>
<dbReference type="RefSeq" id="WP_341417527.1">
    <property type="nucleotide sequence ID" value="NZ_JBBPCC010000014.1"/>
</dbReference>
<keyword evidence="1" id="KW-0547">Nucleotide-binding</keyword>
<evidence type="ECO:0000313" key="5">
    <source>
        <dbReference type="EMBL" id="MEK8130393.1"/>
    </source>
</evidence>
<organism evidence="5 6">
    <name type="scientific">Paenibacillus filicis</name>
    <dbReference type="NCBI Taxonomy" id="669464"/>
    <lineage>
        <taxon>Bacteria</taxon>
        <taxon>Bacillati</taxon>
        <taxon>Bacillota</taxon>
        <taxon>Bacilli</taxon>
        <taxon>Bacillales</taxon>
        <taxon>Paenibacillaceae</taxon>
        <taxon>Paenibacillus</taxon>
    </lineage>
</organism>
<dbReference type="Pfam" id="PF00005">
    <property type="entry name" value="ABC_tran"/>
    <property type="match status" value="2"/>
</dbReference>
<evidence type="ECO:0000259" key="4">
    <source>
        <dbReference type="PROSITE" id="PS50893"/>
    </source>
</evidence>
<evidence type="ECO:0000256" key="1">
    <source>
        <dbReference type="ARBA" id="ARBA00022741"/>
    </source>
</evidence>